<dbReference type="SUPFAM" id="SSF53098">
    <property type="entry name" value="Ribonuclease H-like"/>
    <property type="match status" value="1"/>
</dbReference>
<reference evidence="2" key="1">
    <citation type="journal article" date="2020" name="Nature">
        <title>Giant virus diversity and host interactions through global metagenomics.</title>
        <authorList>
            <person name="Schulz F."/>
            <person name="Roux S."/>
            <person name="Paez-Espino D."/>
            <person name="Jungbluth S."/>
            <person name="Walsh D.A."/>
            <person name="Denef V.J."/>
            <person name="McMahon K.D."/>
            <person name="Konstantinidis K.T."/>
            <person name="Eloe-Fadrosh E.A."/>
            <person name="Kyrpides N.C."/>
            <person name="Woyke T."/>
        </authorList>
    </citation>
    <scope>NUCLEOTIDE SEQUENCE</scope>
    <source>
        <strain evidence="2">GVMAG-M-3300001351-8</strain>
    </source>
</reference>
<dbReference type="AlphaFoldDB" id="A0A6C0EI80"/>
<dbReference type="CDD" id="cd06127">
    <property type="entry name" value="DEDDh"/>
    <property type="match status" value="1"/>
</dbReference>
<dbReference type="InterPro" id="IPR013520">
    <property type="entry name" value="Ribonucl_H"/>
</dbReference>
<dbReference type="EMBL" id="MN738864">
    <property type="protein sequence ID" value="QHT28777.1"/>
    <property type="molecule type" value="Genomic_DNA"/>
</dbReference>
<sequence>MHNNNFIVLDIETNGIGAFRPIPTQTITQLAFIKFKSDGTVIKACSNIIKGATEIKSHPAVTISLERIKNEGVDYNVAINNLFNNIDLNTILVSHNFEFDSGLIKNAIKNDALEFPNNKYICTMKSSTDYCKLPKGMYSAKYSGYKFPTLKELSSKLDITIDSTKLHDAQYDCEITKKCLLEGLKQNIFKV</sequence>
<dbReference type="SMART" id="SM00479">
    <property type="entry name" value="EXOIII"/>
    <property type="match status" value="1"/>
</dbReference>
<accession>A0A6C0EI80</accession>
<dbReference type="Gene3D" id="3.30.420.10">
    <property type="entry name" value="Ribonuclease H-like superfamily/Ribonuclease H"/>
    <property type="match status" value="1"/>
</dbReference>
<proteinExistence type="predicted"/>
<name>A0A6C0EI80_9ZZZZ</name>
<dbReference type="InterPro" id="IPR012337">
    <property type="entry name" value="RNaseH-like_sf"/>
</dbReference>
<dbReference type="InterPro" id="IPR036397">
    <property type="entry name" value="RNaseH_sf"/>
</dbReference>
<protein>
    <recommendedName>
        <fullName evidence="1">Exonuclease domain-containing protein</fullName>
    </recommendedName>
</protein>
<evidence type="ECO:0000313" key="2">
    <source>
        <dbReference type="EMBL" id="QHT28777.1"/>
    </source>
</evidence>
<organism evidence="2">
    <name type="scientific">viral metagenome</name>
    <dbReference type="NCBI Taxonomy" id="1070528"/>
    <lineage>
        <taxon>unclassified sequences</taxon>
        <taxon>metagenomes</taxon>
        <taxon>organismal metagenomes</taxon>
    </lineage>
</organism>
<feature type="domain" description="Exonuclease" evidence="1">
    <location>
        <begin position="5"/>
        <end position="189"/>
    </location>
</feature>
<dbReference type="GO" id="GO:0003676">
    <property type="term" value="F:nucleic acid binding"/>
    <property type="evidence" value="ECO:0007669"/>
    <property type="project" value="InterPro"/>
</dbReference>
<evidence type="ECO:0000259" key="1">
    <source>
        <dbReference type="SMART" id="SM00479"/>
    </source>
</evidence>
<dbReference type="Pfam" id="PF00929">
    <property type="entry name" value="RNase_T"/>
    <property type="match status" value="1"/>
</dbReference>